<dbReference type="RefSeq" id="WP_195081273.1">
    <property type="nucleotide sequence ID" value="NZ_JAYESH010000006.1"/>
</dbReference>
<name>A0ABU6AX34_9NOCA</name>
<sequence>MIETTAAIAIPLTLFLDLIGLLLYALENSVRVLRRLDIGASAGPDSGPAGHVDR</sequence>
<keyword evidence="1" id="KW-0812">Transmembrane</keyword>
<reference evidence="2 3" key="1">
    <citation type="submission" date="2023-12" db="EMBL/GenBank/DDBJ databases">
        <title>novel species in genus Nocarida.</title>
        <authorList>
            <person name="Li Z."/>
        </authorList>
    </citation>
    <scope>NUCLEOTIDE SEQUENCE [LARGE SCALE GENOMIC DNA]</scope>
    <source>
        <strain evidence="2 3">CDC186</strain>
    </source>
</reference>
<keyword evidence="1" id="KW-1133">Transmembrane helix</keyword>
<keyword evidence="3" id="KW-1185">Reference proteome</keyword>
<gene>
    <name evidence="2" type="ORF">U3653_18220</name>
</gene>
<evidence type="ECO:0000313" key="2">
    <source>
        <dbReference type="EMBL" id="MEB3511969.1"/>
    </source>
</evidence>
<dbReference type="Proteomes" id="UP001348098">
    <property type="component" value="Unassembled WGS sequence"/>
</dbReference>
<keyword evidence="1" id="KW-0472">Membrane</keyword>
<feature type="transmembrane region" description="Helical" evidence="1">
    <location>
        <begin position="6"/>
        <end position="26"/>
    </location>
</feature>
<dbReference type="EMBL" id="JAYKYQ010000007">
    <property type="protein sequence ID" value="MEB3511969.1"/>
    <property type="molecule type" value="Genomic_DNA"/>
</dbReference>
<protein>
    <submittedName>
        <fullName evidence="2">Uncharacterized protein</fullName>
    </submittedName>
</protein>
<organism evidence="2 3">
    <name type="scientific">Nocardia implantans</name>
    <dbReference type="NCBI Taxonomy" id="3108168"/>
    <lineage>
        <taxon>Bacteria</taxon>
        <taxon>Bacillati</taxon>
        <taxon>Actinomycetota</taxon>
        <taxon>Actinomycetes</taxon>
        <taxon>Mycobacteriales</taxon>
        <taxon>Nocardiaceae</taxon>
        <taxon>Nocardia</taxon>
    </lineage>
</organism>
<evidence type="ECO:0000256" key="1">
    <source>
        <dbReference type="SAM" id="Phobius"/>
    </source>
</evidence>
<proteinExistence type="predicted"/>
<accession>A0ABU6AX34</accession>
<comment type="caution">
    <text evidence="2">The sequence shown here is derived from an EMBL/GenBank/DDBJ whole genome shotgun (WGS) entry which is preliminary data.</text>
</comment>
<evidence type="ECO:0000313" key="3">
    <source>
        <dbReference type="Proteomes" id="UP001348098"/>
    </source>
</evidence>